<evidence type="ECO:0000313" key="2">
    <source>
        <dbReference type="Proteomes" id="UP000664628"/>
    </source>
</evidence>
<sequence length="138" mass="15923">MGVYTELNEGPELLSHDSLSINFKSKNIQAQLNLYHFEDNGFMVSYIPSLNLSAYGETIEEAKHMLFHEVLDDFFHTIIDMPEMAVFEELGKLCWQGTRVQESRQYNNSAYVDKEGVLRDFDLPQDTPIHQELVAYNG</sequence>
<dbReference type="Proteomes" id="UP000664628">
    <property type="component" value="Unassembled WGS sequence"/>
</dbReference>
<dbReference type="EMBL" id="JAFMYW010000001">
    <property type="protein sequence ID" value="MBO0947517.1"/>
    <property type="molecule type" value="Genomic_DNA"/>
</dbReference>
<evidence type="ECO:0000313" key="1">
    <source>
        <dbReference type="EMBL" id="MBO0947517.1"/>
    </source>
</evidence>
<keyword evidence="2" id="KW-1185">Reference proteome</keyword>
<gene>
    <name evidence="1" type="ORF">J2I46_02925</name>
</gene>
<dbReference type="RefSeq" id="WP_207327425.1">
    <property type="nucleotide sequence ID" value="NZ_JAFMYW010000001.1"/>
</dbReference>
<comment type="caution">
    <text evidence="1">The sequence shown here is derived from an EMBL/GenBank/DDBJ whole genome shotgun (WGS) entry which is preliminary data.</text>
</comment>
<reference evidence="1 2" key="1">
    <citation type="submission" date="2021-03" db="EMBL/GenBank/DDBJ databases">
        <title>Fibrella sp. HMF5405 genome sequencing and assembly.</title>
        <authorList>
            <person name="Kang H."/>
            <person name="Kim H."/>
            <person name="Bae S."/>
            <person name="Joh K."/>
        </authorList>
    </citation>
    <scope>NUCLEOTIDE SEQUENCE [LARGE SCALE GENOMIC DNA]</scope>
    <source>
        <strain evidence="1 2">HMF5405</strain>
    </source>
</reference>
<organism evidence="1 2">
    <name type="scientific">Fibrella forsythiae</name>
    <dbReference type="NCBI Taxonomy" id="2817061"/>
    <lineage>
        <taxon>Bacteria</taxon>
        <taxon>Pseudomonadati</taxon>
        <taxon>Bacteroidota</taxon>
        <taxon>Cytophagia</taxon>
        <taxon>Cytophagales</taxon>
        <taxon>Spirosomataceae</taxon>
        <taxon>Fibrella</taxon>
    </lineage>
</organism>
<name>A0ABS3JBZ9_9BACT</name>
<proteinExistence type="predicted"/>
<accession>A0ABS3JBZ9</accession>
<protein>
    <submittedName>
        <fullName evidence="1">Uncharacterized protein</fullName>
    </submittedName>
</protein>